<dbReference type="Proteomes" id="UP000054537">
    <property type="component" value="Unassembled WGS sequence"/>
</dbReference>
<evidence type="ECO:0000256" key="1">
    <source>
        <dbReference type="SAM" id="MobiDB-lite"/>
    </source>
</evidence>
<dbReference type="AlphaFoldDB" id="A0A0A6UFR7"/>
<name>A0A0A6UFR7_ACTUT</name>
<organism evidence="2 3">
    <name type="scientific">Actinoplanes utahensis</name>
    <dbReference type="NCBI Taxonomy" id="1869"/>
    <lineage>
        <taxon>Bacteria</taxon>
        <taxon>Bacillati</taxon>
        <taxon>Actinomycetota</taxon>
        <taxon>Actinomycetes</taxon>
        <taxon>Micromonosporales</taxon>
        <taxon>Micromonosporaceae</taxon>
        <taxon>Actinoplanes</taxon>
    </lineage>
</organism>
<dbReference type="EMBL" id="JRTT01000085">
    <property type="protein sequence ID" value="KHD73928.1"/>
    <property type="molecule type" value="Genomic_DNA"/>
</dbReference>
<feature type="region of interest" description="Disordered" evidence="1">
    <location>
        <begin position="1"/>
        <end position="22"/>
    </location>
</feature>
<dbReference type="STRING" id="1869.MB27_31845"/>
<reference evidence="2 3" key="1">
    <citation type="submission" date="2014-10" db="EMBL/GenBank/DDBJ databases">
        <title>Draft genome sequence of Actinoplanes utahensis NRRL 12052.</title>
        <authorList>
            <person name="Velasco-Bucheli B."/>
            <person name="del Cerro C."/>
            <person name="Hormigo D."/>
            <person name="Garcia J.L."/>
            <person name="Acebal C."/>
            <person name="Arroyo M."/>
            <person name="de la Mata I."/>
        </authorList>
    </citation>
    <scope>NUCLEOTIDE SEQUENCE [LARGE SCALE GENOMIC DNA]</scope>
    <source>
        <strain evidence="2 3">NRRL 12052</strain>
    </source>
</reference>
<protein>
    <submittedName>
        <fullName evidence="2">Transposase</fullName>
    </submittedName>
</protein>
<keyword evidence="3" id="KW-1185">Reference proteome</keyword>
<sequence length="134" mass="14639">MSRKKGPRADGPRARRSFTPGQKLELLSGYEQAVAAGEGGAFLRREGLYSSLMSEWRRARDAGLLQGKAVGETVGRPSAEQTEIARLRRELQLAQAKLARTETALTIMGKAQELLEDISRSEPDGPDVFGLGKR</sequence>
<proteinExistence type="predicted"/>
<accession>A0A0A6UFR7</accession>
<evidence type="ECO:0000313" key="3">
    <source>
        <dbReference type="Proteomes" id="UP000054537"/>
    </source>
</evidence>
<gene>
    <name evidence="2" type="ORF">MB27_31845</name>
</gene>
<dbReference type="eggNOG" id="COG2963">
    <property type="taxonomic scope" value="Bacteria"/>
</dbReference>
<evidence type="ECO:0000313" key="2">
    <source>
        <dbReference type="EMBL" id="KHD73928.1"/>
    </source>
</evidence>
<comment type="caution">
    <text evidence="2">The sequence shown here is derived from an EMBL/GenBank/DDBJ whole genome shotgun (WGS) entry which is preliminary data.</text>
</comment>